<dbReference type="Pfam" id="PF07508">
    <property type="entry name" value="Recombinase"/>
    <property type="match status" value="1"/>
</dbReference>
<reference evidence="5" key="1">
    <citation type="submission" date="2017-04" db="EMBL/GenBank/DDBJ databases">
        <authorList>
            <person name="Varghese N."/>
            <person name="Submissions S."/>
        </authorList>
    </citation>
    <scope>NUCLEOTIDE SEQUENCE [LARGE SCALE GENOMIC DNA]</scope>
    <source>
        <strain evidence="5">DSM 20463</strain>
    </source>
</reference>
<dbReference type="EMBL" id="FWWR01000012">
    <property type="protein sequence ID" value="SMB91723.1"/>
    <property type="molecule type" value="Genomic_DNA"/>
</dbReference>
<keyword evidence="5" id="KW-1185">Reference proteome</keyword>
<dbReference type="InterPro" id="IPR038109">
    <property type="entry name" value="DNA_bind_recomb_sf"/>
</dbReference>
<dbReference type="Proteomes" id="UP000192368">
    <property type="component" value="Unassembled WGS sequence"/>
</dbReference>
<dbReference type="RefSeq" id="WP_084231372.1">
    <property type="nucleotide sequence ID" value="NZ_FWWR01000012.1"/>
</dbReference>
<evidence type="ECO:0000256" key="1">
    <source>
        <dbReference type="SAM" id="Coils"/>
    </source>
</evidence>
<dbReference type="PROSITE" id="PS51736">
    <property type="entry name" value="RECOMBINASES_3"/>
    <property type="match status" value="1"/>
</dbReference>
<dbReference type="OrthoDB" id="9804620at2"/>
<keyword evidence="1" id="KW-0175">Coiled coil</keyword>
<proteinExistence type="predicted"/>
<evidence type="ECO:0000259" key="3">
    <source>
        <dbReference type="PROSITE" id="PS51737"/>
    </source>
</evidence>
<dbReference type="SUPFAM" id="SSF53041">
    <property type="entry name" value="Resolvase-like"/>
    <property type="match status" value="1"/>
</dbReference>
<dbReference type="InterPro" id="IPR050639">
    <property type="entry name" value="SSR_resolvase"/>
</dbReference>
<dbReference type="SMART" id="SM00857">
    <property type="entry name" value="Resolvase"/>
    <property type="match status" value="1"/>
</dbReference>
<name>A0A1W1VES1_PEPAS</name>
<dbReference type="STRING" id="573058.SAMN00017477_1841"/>
<feature type="coiled-coil region" evidence="1">
    <location>
        <begin position="443"/>
        <end position="470"/>
    </location>
</feature>
<protein>
    <submittedName>
        <fullName evidence="4">Site-specific DNA recombinase</fullName>
    </submittedName>
</protein>
<sequence length="507" mass="59587">MNKIAIYLRLSEEDYHKVDESESIANQRDYIKSYIENETSLKSCEIEEYVDDGYSATNTNRPSFLRLIEDIKSGKVGTIIVKDMSRFSRDYILLGDYLSNIFPFLKIRFIAINDCYDSINENGNGLDMDTQFKTLYYDLFSKELSEKVRSSIRQIKSQGKNINWAAPFGYIKDPKDKQSIIIDEKTAFIVKEAFDLLLKGYSCIQVANIFNEKGYITRSERKEELKLSDYTGNLITGSEVKKRVWTNAAISQITRNELYTGDYVYNKFKETKIGGRKRILLPEEEWKILPNTHEAIISREVFDEVKKIKEKRSFGGYTGNKNRSIFSDKIFCKECGRHMSFRCDSRQKKNSDKIYKYKSYYCNLCKAEKKPNNIKEKDIIELIKPKLKDFKIQNTLNEEKVIEHKNVKEEILKEISILNSNLQIIYENYKRKNISKEDYLKKKTFIKDKKILLESKLEELKSEKIDSRKEMDITVLDEENLLKAYVDNKIDKIIVSRSGEIEIMEKY</sequence>
<evidence type="ECO:0000313" key="4">
    <source>
        <dbReference type="EMBL" id="SMB91723.1"/>
    </source>
</evidence>
<feature type="domain" description="Recombinase" evidence="3">
    <location>
        <begin position="167"/>
        <end position="315"/>
    </location>
</feature>
<feature type="domain" description="Resolvase/invertase-type recombinase catalytic" evidence="2">
    <location>
        <begin position="3"/>
        <end position="159"/>
    </location>
</feature>
<dbReference type="InterPro" id="IPR036162">
    <property type="entry name" value="Resolvase-like_N_sf"/>
</dbReference>
<dbReference type="AlphaFoldDB" id="A0A1W1VES1"/>
<evidence type="ECO:0000259" key="2">
    <source>
        <dbReference type="PROSITE" id="PS51736"/>
    </source>
</evidence>
<accession>A0A1W1VES1</accession>
<dbReference type="GO" id="GO:0003677">
    <property type="term" value="F:DNA binding"/>
    <property type="evidence" value="ECO:0007669"/>
    <property type="project" value="InterPro"/>
</dbReference>
<dbReference type="PROSITE" id="PS51737">
    <property type="entry name" value="RECOMBINASE_DNA_BIND"/>
    <property type="match status" value="1"/>
</dbReference>
<gene>
    <name evidence="4" type="ORF">SAMN00017477_1841</name>
</gene>
<dbReference type="InterPro" id="IPR006119">
    <property type="entry name" value="Resolv_N"/>
</dbReference>
<dbReference type="Pfam" id="PF00239">
    <property type="entry name" value="Resolvase"/>
    <property type="match status" value="1"/>
</dbReference>
<dbReference type="GO" id="GO:0000150">
    <property type="term" value="F:DNA strand exchange activity"/>
    <property type="evidence" value="ECO:0007669"/>
    <property type="project" value="InterPro"/>
</dbReference>
<dbReference type="PANTHER" id="PTHR30461:SF23">
    <property type="entry name" value="DNA RECOMBINASE-RELATED"/>
    <property type="match status" value="1"/>
</dbReference>
<dbReference type="PANTHER" id="PTHR30461">
    <property type="entry name" value="DNA-INVERTASE FROM LAMBDOID PROPHAGE"/>
    <property type="match status" value="1"/>
</dbReference>
<dbReference type="InterPro" id="IPR011109">
    <property type="entry name" value="DNA_bind_recombinase_dom"/>
</dbReference>
<dbReference type="Gene3D" id="3.90.1750.20">
    <property type="entry name" value="Putative Large Serine Recombinase, Chain B, Domain 2"/>
    <property type="match status" value="1"/>
</dbReference>
<evidence type="ECO:0000313" key="5">
    <source>
        <dbReference type="Proteomes" id="UP000192368"/>
    </source>
</evidence>
<dbReference type="Gene3D" id="3.40.50.1390">
    <property type="entry name" value="Resolvase, N-terminal catalytic domain"/>
    <property type="match status" value="1"/>
</dbReference>
<organism evidence="4 5">
    <name type="scientific">Peptoniphilus asaccharolyticus DSM 20463</name>
    <dbReference type="NCBI Taxonomy" id="573058"/>
    <lineage>
        <taxon>Bacteria</taxon>
        <taxon>Bacillati</taxon>
        <taxon>Bacillota</taxon>
        <taxon>Tissierellia</taxon>
        <taxon>Tissierellales</taxon>
        <taxon>Peptoniphilaceae</taxon>
        <taxon>Peptoniphilus</taxon>
    </lineage>
</organism>